<dbReference type="Proteomes" id="UP000198688">
    <property type="component" value="Chromosome I"/>
</dbReference>
<reference evidence="1 2" key="1">
    <citation type="submission" date="2016-10" db="EMBL/GenBank/DDBJ databases">
        <authorList>
            <person name="de Groot N.N."/>
        </authorList>
    </citation>
    <scope>NUCLEOTIDE SEQUENCE [LARGE SCALE GENOMIC DNA]</scope>
    <source>
        <strain evidence="1 2">DSM 43941</strain>
    </source>
</reference>
<dbReference type="EMBL" id="LT629758">
    <property type="protein sequence ID" value="SDS39011.1"/>
    <property type="molecule type" value="Genomic_DNA"/>
</dbReference>
<dbReference type="AlphaFoldDB" id="A0A1H1RTF5"/>
<gene>
    <name evidence="1" type="ORF">SAMN04489716_0683</name>
</gene>
<dbReference type="InterPro" id="IPR036271">
    <property type="entry name" value="Tet_transcr_reg_TetR-rel_C_sf"/>
</dbReference>
<dbReference type="RefSeq" id="WP_092541480.1">
    <property type="nucleotide sequence ID" value="NZ_BOMJ01000016.1"/>
</dbReference>
<evidence type="ECO:0000313" key="2">
    <source>
        <dbReference type="Proteomes" id="UP000198688"/>
    </source>
</evidence>
<dbReference type="STRING" id="113562.SAMN04489716_0683"/>
<sequence length="98" mass="10803">MPAEFVHCRGARSWRTRPTTLDVRSYAADLQLSDEARLRARVERAVREGDLPATTDPVVLAEFVQTLRQGLSARSELGAGRTELTGVARLALTLLTLK</sequence>
<accession>A0A1H1RTF5</accession>
<organism evidence="1 2">
    <name type="scientific">Actinoplanes derwentensis</name>
    <dbReference type="NCBI Taxonomy" id="113562"/>
    <lineage>
        <taxon>Bacteria</taxon>
        <taxon>Bacillati</taxon>
        <taxon>Actinomycetota</taxon>
        <taxon>Actinomycetes</taxon>
        <taxon>Micromonosporales</taxon>
        <taxon>Micromonosporaceae</taxon>
        <taxon>Actinoplanes</taxon>
    </lineage>
</organism>
<name>A0A1H1RTF5_9ACTN</name>
<dbReference type="SUPFAM" id="SSF48498">
    <property type="entry name" value="Tetracyclin repressor-like, C-terminal domain"/>
    <property type="match status" value="1"/>
</dbReference>
<proteinExistence type="predicted"/>
<dbReference type="Gene3D" id="1.10.357.10">
    <property type="entry name" value="Tetracycline Repressor, domain 2"/>
    <property type="match status" value="1"/>
</dbReference>
<protein>
    <submittedName>
        <fullName evidence="1">Uncharacterized protein</fullName>
    </submittedName>
</protein>
<keyword evidence="2" id="KW-1185">Reference proteome</keyword>
<dbReference type="OrthoDB" id="9805134at2"/>
<evidence type="ECO:0000313" key="1">
    <source>
        <dbReference type="EMBL" id="SDS39011.1"/>
    </source>
</evidence>